<dbReference type="EMBL" id="JAVFKY010000001">
    <property type="protein sequence ID" value="KAK5584471.1"/>
    <property type="molecule type" value="Genomic_DNA"/>
</dbReference>
<protein>
    <recommendedName>
        <fullName evidence="4">HTH La-type RNA-binding domain-containing protein</fullName>
    </recommendedName>
</protein>
<evidence type="ECO:0000313" key="5">
    <source>
        <dbReference type="EMBL" id="KAK5584471.1"/>
    </source>
</evidence>
<evidence type="ECO:0000256" key="1">
    <source>
        <dbReference type="ARBA" id="ARBA00022884"/>
    </source>
</evidence>
<organism evidence="5 6">
    <name type="scientific">Dictyostelium firmibasis</name>
    <dbReference type="NCBI Taxonomy" id="79012"/>
    <lineage>
        <taxon>Eukaryota</taxon>
        <taxon>Amoebozoa</taxon>
        <taxon>Evosea</taxon>
        <taxon>Eumycetozoa</taxon>
        <taxon>Dictyostelia</taxon>
        <taxon>Dictyosteliales</taxon>
        <taxon>Dictyosteliaceae</taxon>
        <taxon>Dictyostelium</taxon>
    </lineage>
</organism>
<proteinExistence type="predicted"/>
<dbReference type="Gene3D" id="3.30.70.330">
    <property type="match status" value="1"/>
</dbReference>
<dbReference type="Proteomes" id="UP001344447">
    <property type="component" value="Unassembled WGS sequence"/>
</dbReference>
<comment type="caution">
    <text evidence="5">The sequence shown here is derived from an EMBL/GenBank/DDBJ whole genome shotgun (WGS) entry which is preliminary data.</text>
</comment>
<feature type="compositionally biased region" description="Low complexity" evidence="3">
    <location>
        <begin position="349"/>
        <end position="367"/>
    </location>
</feature>
<dbReference type="GO" id="GO:0005634">
    <property type="term" value="C:nucleus"/>
    <property type="evidence" value="ECO:0007669"/>
    <property type="project" value="InterPro"/>
</dbReference>
<dbReference type="SMART" id="SM00715">
    <property type="entry name" value="LA"/>
    <property type="match status" value="1"/>
</dbReference>
<evidence type="ECO:0000256" key="2">
    <source>
        <dbReference type="PROSITE-ProRule" id="PRU00332"/>
    </source>
</evidence>
<name>A0AAN7UAQ3_9MYCE</name>
<keyword evidence="6" id="KW-1185">Reference proteome</keyword>
<feature type="domain" description="HTH La-type RNA-binding" evidence="4">
    <location>
        <begin position="1"/>
        <end position="97"/>
    </location>
</feature>
<dbReference type="PANTHER" id="PTHR23353">
    <property type="entry name" value="RAB-GAP/TBC-RELATED"/>
    <property type="match status" value="1"/>
</dbReference>
<feature type="region of interest" description="Disordered" evidence="3">
    <location>
        <begin position="333"/>
        <end position="375"/>
    </location>
</feature>
<dbReference type="GO" id="GO:0003723">
    <property type="term" value="F:RNA binding"/>
    <property type="evidence" value="ECO:0007669"/>
    <property type="project" value="UniProtKB-UniRule"/>
</dbReference>
<evidence type="ECO:0000256" key="3">
    <source>
        <dbReference type="SAM" id="MobiDB-lite"/>
    </source>
</evidence>
<gene>
    <name evidence="5" type="ORF">RB653_006083</name>
</gene>
<dbReference type="PRINTS" id="PR00302">
    <property type="entry name" value="LUPUSLA"/>
</dbReference>
<accession>A0AAN7UAQ3</accession>
<dbReference type="InterPro" id="IPR036388">
    <property type="entry name" value="WH-like_DNA-bd_sf"/>
</dbReference>
<dbReference type="GO" id="GO:0006396">
    <property type="term" value="P:RNA processing"/>
    <property type="evidence" value="ECO:0007669"/>
    <property type="project" value="InterPro"/>
</dbReference>
<dbReference type="AlphaFoldDB" id="A0AAN7UAQ3"/>
<dbReference type="InterPro" id="IPR002344">
    <property type="entry name" value="Lupus_La"/>
</dbReference>
<feature type="compositionally biased region" description="Basic and acidic residues" evidence="3">
    <location>
        <begin position="337"/>
        <end position="348"/>
    </location>
</feature>
<dbReference type="PROSITE" id="PS50961">
    <property type="entry name" value="HTH_LA"/>
    <property type="match status" value="1"/>
</dbReference>
<reference evidence="5 6" key="1">
    <citation type="submission" date="2023-11" db="EMBL/GenBank/DDBJ databases">
        <title>Dfirmibasis_genome.</title>
        <authorList>
            <person name="Edelbroek B."/>
            <person name="Kjellin J."/>
            <person name="Jerlstrom-Hultqvist J."/>
            <person name="Soderbom F."/>
        </authorList>
    </citation>
    <scope>NUCLEOTIDE SEQUENCE [LARGE SCALE GENOMIC DNA]</scope>
    <source>
        <strain evidence="5 6">TNS-C-14</strain>
    </source>
</reference>
<evidence type="ECO:0000313" key="6">
    <source>
        <dbReference type="Proteomes" id="UP001344447"/>
    </source>
</evidence>
<dbReference type="Gene3D" id="1.10.10.10">
    <property type="entry name" value="Winged helix-like DNA-binding domain superfamily/Winged helix DNA-binding domain"/>
    <property type="match status" value="1"/>
</dbReference>
<dbReference type="GO" id="GO:1990904">
    <property type="term" value="C:ribonucleoprotein complex"/>
    <property type="evidence" value="ECO:0007669"/>
    <property type="project" value="InterPro"/>
</dbReference>
<dbReference type="InterPro" id="IPR006630">
    <property type="entry name" value="La_HTH"/>
</dbReference>
<dbReference type="SUPFAM" id="SSF46785">
    <property type="entry name" value="Winged helix' DNA-binding domain"/>
    <property type="match status" value="1"/>
</dbReference>
<dbReference type="Pfam" id="PF05383">
    <property type="entry name" value="La"/>
    <property type="match status" value="1"/>
</dbReference>
<sequence>MSDIKINDIKKSIEFYFGDSNLRKDKFLFNLVQTNKNDGWIDLSTILEFQKIKSILNDNSLTDEQLDLIFKDNKLLILNQDKNKIKRIEWPIKELTQLEIKEIDEKTIYIEPITNLISTPDLIRKILLKSPLSEQREEGNEIENDELIQHISIPKFSDKTLKGFAFIEFLNKDIANQTIKNIDSNPNEYQNLIALSKFEWLDKKKQFSYLNNPSRYLKISNIPTTIQINFNNNNNNDGVDDELKVINLSGTINQNNNILKMNKPYLWKFFDEQTNISVSYLDYITGSDKAILKFSSQLDIQNAIDQFQLGEIKLYNNILTIIHLSESEINSLKQRTQSHEKSKFETKKNYYNNNNNNNNNKNNNDNKNYNKRKRD</sequence>
<keyword evidence="1 2" id="KW-0694">RNA-binding</keyword>
<evidence type="ECO:0000259" key="4">
    <source>
        <dbReference type="PROSITE" id="PS50961"/>
    </source>
</evidence>
<dbReference type="InterPro" id="IPR053019">
    <property type="entry name" value="GATA_zinc_finger"/>
</dbReference>
<dbReference type="InterPro" id="IPR036390">
    <property type="entry name" value="WH_DNA-bd_sf"/>
</dbReference>
<dbReference type="InterPro" id="IPR012677">
    <property type="entry name" value="Nucleotide-bd_a/b_plait_sf"/>
</dbReference>